<dbReference type="GO" id="GO:0016740">
    <property type="term" value="F:transferase activity"/>
    <property type="evidence" value="ECO:0007669"/>
    <property type="project" value="UniProtKB-KW"/>
</dbReference>
<dbReference type="Proteomes" id="UP000005561">
    <property type="component" value="Unassembled WGS sequence"/>
</dbReference>
<protein>
    <submittedName>
        <fullName evidence="1">Acetyltransferase, GNAT family</fullName>
    </submittedName>
</protein>
<name>C6LK70_9FIRM</name>
<dbReference type="Gene3D" id="3.40.630.110">
    <property type="entry name" value="GNAT acetyltransferase-like"/>
    <property type="match status" value="1"/>
</dbReference>
<dbReference type="InterPro" id="IPR016181">
    <property type="entry name" value="Acyl_CoA_acyltransferase"/>
</dbReference>
<dbReference type="InterPro" id="IPR042573">
    <property type="entry name" value="GNAT_acetyltra_N"/>
</dbReference>
<dbReference type="OrthoDB" id="7054616at2"/>
<evidence type="ECO:0000313" key="2">
    <source>
        <dbReference type="Proteomes" id="UP000005561"/>
    </source>
</evidence>
<keyword evidence="2" id="KW-1185">Reference proteome</keyword>
<dbReference type="PANTHER" id="PTHR31143:SF2">
    <property type="entry name" value="FR47-LIKE DOMAIN-CONTAINING PROTEIN-RELATED"/>
    <property type="match status" value="1"/>
</dbReference>
<dbReference type="Pfam" id="PF12746">
    <property type="entry name" value="GNAT_acetyltran"/>
    <property type="match status" value="1"/>
</dbReference>
<dbReference type="STRING" id="168384.SAMN05660368_03983"/>
<comment type="caution">
    <text evidence="1">The sequence shown here is derived from an EMBL/GenBank/DDBJ whole genome shotgun (WGS) entry which is preliminary data.</text>
</comment>
<reference evidence="1" key="1">
    <citation type="submission" date="2009-07" db="EMBL/GenBank/DDBJ databases">
        <authorList>
            <person name="Weinstock G."/>
            <person name="Sodergren E."/>
            <person name="Clifton S."/>
            <person name="Fulton L."/>
            <person name="Fulton B."/>
            <person name="Courtney L."/>
            <person name="Fronick C."/>
            <person name="Harrison M."/>
            <person name="Strong C."/>
            <person name="Farmer C."/>
            <person name="Delahaunty K."/>
            <person name="Markovic C."/>
            <person name="Hall O."/>
            <person name="Minx P."/>
            <person name="Tomlinson C."/>
            <person name="Mitreva M."/>
            <person name="Nelson J."/>
            <person name="Hou S."/>
            <person name="Wollam A."/>
            <person name="Pepin K.H."/>
            <person name="Johnson M."/>
            <person name="Bhonagiri V."/>
            <person name="Nash W.E."/>
            <person name="Warren W."/>
            <person name="Chinwalla A."/>
            <person name="Mardis E.R."/>
            <person name="Wilson R.K."/>
        </authorList>
    </citation>
    <scope>NUCLEOTIDE SEQUENCE [LARGE SCALE GENOMIC DNA]</scope>
    <source>
        <strain evidence="1">DSM 14469</strain>
    </source>
</reference>
<gene>
    <name evidence="1" type="ORF">BRYFOR_09057</name>
</gene>
<dbReference type="Gene3D" id="3.40.630.30">
    <property type="match status" value="1"/>
</dbReference>
<sequence>MIYETTVTAHIARLFDGWEETIIWSCLQGVMGKLYANDTENPTAVMAILADFAFFAGRPDAELAAYKPEWCRQDFIILVPQNDAWKELLLRCYGTKATIVTRYAFHKEPDIFDIKKLEKIVSRLPADCDLSIIDEHFYNLCRAESWSRDLVAQFKDYETFHRLGTGVVLHKNHVILSGASSYTRYREGIEVEIDTREDFRRQGFACLCGAKLILECRKQNLYPSWDAQNAASAALAQKLGYRFSHTYTAIEIRGYLDAALSRYAGILP</sequence>
<dbReference type="eggNOG" id="COG1247">
    <property type="taxonomic scope" value="Bacteria"/>
</dbReference>
<accession>C6LK70</accession>
<dbReference type="AlphaFoldDB" id="C6LK70"/>
<dbReference type="RefSeq" id="WP_006863820.1">
    <property type="nucleotide sequence ID" value="NZ_ACCL02000023.1"/>
</dbReference>
<dbReference type="PANTHER" id="PTHR31143">
    <property type="match status" value="1"/>
</dbReference>
<dbReference type="SUPFAM" id="SSF55729">
    <property type="entry name" value="Acyl-CoA N-acyltransferases (Nat)"/>
    <property type="match status" value="1"/>
</dbReference>
<evidence type="ECO:0000313" key="1">
    <source>
        <dbReference type="EMBL" id="EET58951.1"/>
    </source>
</evidence>
<organism evidence="1 2">
    <name type="scientific">Marvinbryantia formatexigens DSM 14469</name>
    <dbReference type="NCBI Taxonomy" id="478749"/>
    <lineage>
        <taxon>Bacteria</taxon>
        <taxon>Bacillati</taxon>
        <taxon>Bacillota</taxon>
        <taxon>Clostridia</taxon>
        <taxon>Lachnospirales</taxon>
        <taxon>Lachnospiraceae</taxon>
        <taxon>Marvinbryantia</taxon>
    </lineage>
</organism>
<proteinExistence type="predicted"/>
<dbReference type="EMBL" id="ACCL02000023">
    <property type="protein sequence ID" value="EET58951.1"/>
    <property type="molecule type" value="Genomic_DNA"/>
</dbReference>
<dbReference type="InterPro" id="IPR027365">
    <property type="entry name" value="GNAT_acetyltra_YdfB-like"/>
</dbReference>